<comment type="caution">
    <text evidence="4">The sequence shown here is derived from an EMBL/GenBank/DDBJ whole genome shotgun (WGS) entry which is preliminary data.</text>
</comment>
<comment type="similarity">
    <text evidence="1">Belongs to the band 7/mec-2 family.</text>
</comment>
<dbReference type="InterPro" id="IPR036013">
    <property type="entry name" value="Band_7/SPFH_dom_sf"/>
</dbReference>
<dbReference type="Pfam" id="PF01145">
    <property type="entry name" value="Band_7"/>
    <property type="match status" value="1"/>
</dbReference>
<dbReference type="InterPro" id="IPR043202">
    <property type="entry name" value="Band-7_stomatin-like"/>
</dbReference>
<dbReference type="SMART" id="SM00244">
    <property type="entry name" value="PHB"/>
    <property type="match status" value="1"/>
</dbReference>
<dbReference type="Gene3D" id="6.10.250.2090">
    <property type="match status" value="1"/>
</dbReference>
<evidence type="ECO:0000313" key="4">
    <source>
        <dbReference type="EMBL" id="GJN88108.1"/>
    </source>
</evidence>
<dbReference type="PANTHER" id="PTHR10264">
    <property type="entry name" value="BAND 7 PROTEIN-RELATED"/>
    <property type="match status" value="1"/>
</dbReference>
<name>A0AAV5GDB9_9BASI</name>
<gene>
    <name evidence="4" type="ORF">Rhopal_001064-T1</name>
</gene>
<evidence type="ECO:0000313" key="5">
    <source>
        <dbReference type="Proteomes" id="UP001342314"/>
    </source>
</evidence>
<dbReference type="FunFam" id="3.30.479.30:FF:000004">
    <property type="entry name" value="Putative membrane protease family, stomatin"/>
    <property type="match status" value="1"/>
</dbReference>
<dbReference type="AlphaFoldDB" id="A0AAV5GDB9"/>
<accession>A0AAV5GDB9</accession>
<keyword evidence="5" id="KW-1185">Reference proteome</keyword>
<evidence type="ECO:0000259" key="3">
    <source>
        <dbReference type="SMART" id="SM00244"/>
    </source>
</evidence>
<dbReference type="CDD" id="cd13437">
    <property type="entry name" value="SPFH_alloslipin"/>
    <property type="match status" value="1"/>
</dbReference>
<organism evidence="4 5">
    <name type="scientific">Rhodotorula paludigena</name>
    <dbReference type="NCBI Taxonomy" id="86838"/>
    <lineage>
        <taxon>Eukaryota</taxon>
        <taxon>Fungi</taxon>
        <taxon>Dikarya</taxon>
        <taxon>Basidiomycota</taxon>
        <taxon>Pucciniomycotina</taxon>
        <taxon>Microbotryomycetes</taxon>
        <taxon>Sporidiobolales</taxon>
        <taxon>Sporidiobolaceae</taxon>
        <taxon>Rhodotorula</taxon>
    </lineage>
</organism>
<dbReference type="InterPro" id="IPR001107">
    <property type="entry name" value="Band_7"/>
</dbReference>
<feature type="region of interest" description="Disordered" evidence="2">
    <location>
        <begin position="1"/>
        <end position="36"/>
    </location>
</feature>
<dbReference type="GO" id="GO:0005886">
    <property type="term" value="C:plasma membrane"/>
    <property type="evidence" value="ECO:0007669"/>
    <property type="project" value="InterPro"/>
</dbReference>
<feature type="domain" description="Band 7" evidence="3">
    <location>
        <begin position="93"/>
        <end position="250"/>
    </location>
</feature>
<dbReference type="PRINTS" id="PR00721">
    <property type="entry name" value="STOMATIN"/>
</dbReference>
<evidence type="ECO:0000256" key="1">
    <source>
        <dbReference type="ARBA" id="ARBA00008164"/>
    </source>
</evidence>
<dbReference type="Proteomes" id="UP001342314">
    <property type="component" value="Unassembled WGS sequence"/>
</dbReference>
<protein>
    <recommendedName>
        <fullName evidence="3">Band 7 domain-containing protein</fullName>
    </recommendedName>
</protein>
<reference evidence="4 5" key="1">
    <citation type="submission" date="2021-12" db="EMBL/GenBank/DDBJ databases">
        <title>High titer production of polyol ester of fatty acids by Rhodotorula paludigena BS15 towards product separation-free biomass refinery.</title>
        <authorList>
            <person name="Mano J."/>
            <person name="Ono H."/>
            <person name="Tanaka T."/>
            <person name="Naito K."/>
            <person name="Sushida H."/>
            <person name="Ike M."/>
            <person name="Tokuyasu K."/>
            <person name="Kitaoka M."/>
        </authorList>
    </citation>
    <scope>NUCLEOTIDE SEQUENCE [LARGE SCALE GENOMIC DNA]</scope>
    <source>
        <strain evidence="4 5">BS15</strain>
    </source>
</reference>
<feature type="compositionally biased region" description="Polar residues" evidence="2">
    <location>
        <begin position="24"/>
        <end position="36"/>
    </location>
</feature>
<dbReference type="GO" id="GO:0098552">
    <property type="term" value="C:side of membrane"/>
    <property type="evidence" value="ECO:0007669"/>
    <property type="project" value="UniProtKB-ARBA"/>
</dbReference>
<dbReference type="Gene3D" id="3.30.479.30">
    <property type="entry name" value="Band 7 domain"/>
    <property type="match status" value="1"/>
</dbReference>
<sequence length="353" mass="38270">MSTSGYHAPEPVKGAPLGGDEATTIGSNGPRHNNPQQGIIQVQPLRKDDMQPSYAQTMPADDLEYGCYGSMINCLGSCCGTLGSIPCCFCFPNPYKSVGQGSVGLIERFGQFVKSVDPGLVKVNPFSEKLSIVDVKIQVIELPAQQVLSKDNLQCSISSVIVWTVTNPYRSKFAIADVRKALVERAQTTLRDVAGSRNLQSLLTEREAVAAEIEQIVESVSERWGVKVESILIKDIEIPPDIQNSLSSAAQQRRLGEAKVIQAQAEVDSARLMREAADILSSPAAIQIRQLEALQSMARNSGSKVIFVPHRYLHLNVHRRTLQMNLMGGSTSGSDSGLINNTAMVQALNNTGY</sequence>
<evidence type="ECO:0000256" key="2">
    <source>
        <dbReference type="SAM" id="MobiDB-lite"/>
    </source>
</evidence>
<proteinExistence type="inferred from homology"/>
<dbReference type="InterPro" id="IPR001972">
    <property type="entry name" value="Stomatin_HflK_fam"/>
</dbReference>
<dbReference type="SUPFAM" id="SSF117892">
    <property type="entry name" value="Band 7/SPFH domain"/>
    <property type="match status" value="1"/>
</dbReference>
<dbReference type="PANTHER" id="PTHR10264:SF19">
    <property type="entry name" value="AT06885P-RELATED"/>
    <property type="match status" value="1"/>
</dbReference>
<dbReference type="EMBL" id="BQKY01000002">
    <property type="protein sequence ID" value="GJN88108.1"/>
    <property type="molecule type" value="Genomic_DNA"/>
</dbReference>